<dbReference type="SUPFAM" id="SSF101690">
    <property type="entry name" value="PAZ domain"/>
    <property type="match status" value="2"/>
</dbReference>
<dbReference type="SMART" id="SM00950">
    <property type="entry name" value="Piwi"/>
    <property type="match status" value="1"/>
</dbReference>
<dbReference type="Pfam" id="PF08699">
    <property type="entry name" value="ArgoL1"/>
    <property type="match status" value="1"/>
</dbReference>
<dbReference type="PROSITE" id="PS50821">
    <property type="entry name" value="PAZ"/>
    <property type="match status" value="1"/>
</dbReference>
<dbReference type="InterPro" id="IPR003165">
    <property type="entry name" value="Piwi"/>
</dbReference>
<dbReference type="Pfam" id="PF02171">
    <property type="entry name" value="Piwi"/>
    <property type="match status" value="1"/>
</dbReference>
<dbReference type="InterPro" id="IPR014811">
    <property type="entry name" value="ArgoL1"/>
</dbReference>
<evidence type="ECO:0000313" key="3">
    <source>
        <dbReference type="EMBL" id="PWN36377.1"/>
    </source>
</evidence>
<dbReference type="GO" id="GO:0003723">
    <property type="term" value="F:RNA binding"/>
    <property type="evidence" value="ECO:0007669"/>
    <property type="project" value="InterPro"/>
</dbReference>
<dbReference type="Pfam" id="PF16486">
    <property type="entry name" value="ArgoN"/>
    <property type="match status" value="1"/>
</dbReference>
<feature type="domain" description="Piwi" evidence="2">
    <location>
        <begin position="616"/>
        <end position="895"/>
    </location>
</feature>
<dbReference type="STRING" id="1280837.A0A316VFH0"/>
<dbReference type="InterPro" id="IPR003100">
    <property type="entry name" value="PAZ_dom"/>
</dbReference>
<name>A0A316VFH0_9BASI</name>
<dbReference type="AlphaFoldDB" id="A0A316VFH0"/>
<proteinExistence type="predicted"/>
<gene>
    <name evidence="3" type="ORF">FA14DRAFT_190266</name>
</gene>
<dbReference type="InterPro" id="IPR012337">
    <property type="entry name" value="RNaseH-like_sf"/>
</dbReference>
<dbReference type="GeneID" id="37023563"/>
<dbReference type="OrthoDB" id="10252740at2759"/>
<organism evidence="3 4">
    <name type="scientific">Meira miltonrushii</name>
    <dbReference type="NCBI Taxonomy" id="1280837"/>
    <lineage>
        <taxon>Eukaryota</taxon>
        <taxon>Fungi</taxon>
        <taxon>Dikarya</taxon>
        <taxon>Basidiomycota</taxon>
        <taxon>Ustilaginomycotina</taxon>
        <taxon>Exobasidiomycetes</taxon>
        <taxon>Exobasidiales</taxon>
        <taxon>Brachybasidiaceae</taxon>
        <taxon>Meira</taxon>
    </lineage>
</organism>
<dbReference type="InterPro" id="IPR036085">
    <property type="entry name" value="PAZ_dom_sf"/>
</dbReference>
<evidence type="ECO:0000259" key="1">
    <source>
        <dbReference type="PROSITE" id="PS50821"/>
    </source>
</evidence>
<dbReference type="InterPro" id="IPR032474">
    <property type="entry name" value="Argonaute_N"/>
</dbReference>
<evidence type="ECO:0000259" key="2">
    <source>
        <dbReference type="PROSITE" id="PS50822"/>
    </source>
</evidence>
<dbReference type="Proteomes" id="UP000245771">
    <property type="component" value="Unassembled WGS sequence"/>
</dbReference>
<dbReference type="Pfam" id="PF02170">
    <property type="entry name" value="PAZ"/>
    <property type="match status" value="1"/>
</dbReference>
<dbReference type="InParanoid" id="A0A316VFH0"/>
<dbReference type="PROSITE" id="PS50822">
    <property type="entry name" value="PIWI"/>
    <property type="match status" value="1"/>
</dbReference>
<feature type="domain" description="PAZ" evidence="1">
    <location>
        <begin position="318"/>
        <end position="415"/>
    </location>
</feature>
<dbReference type="SUPFAM" id="SSF53098">
    <property type="entry name" value="Ribonuclease H-like"/>
    <property type="match status" value="1"/>
</dbReference>
<dbReference type="RefSeq" id="XP_025356679.1">
    <property type="nucleotide sequence ID" value="XM_025501782.1"/>
</dbReference>
<evidence type="ECO:0000313" key="4">
    <source>
        <dbReference type="Proteomes" id="UP000245771"/>
    </source>
</evidence>
<reference evidence="3 4" key="1">
    <citation type="journal article" date="2018" name="Mol. Biol. Evol.">
        <title>Broad Genomic Sampling Reveals a Smut Pathogenic Ancestry of the Fungal Clade Ustilaginomycotina.</title>
        <authorList>
            <person name="Kijpornyongpan T."/>
            <person name="Mondo S.J."/>
            <person name="Barry K."/>
            <person name="Sandor L."/>
            <person name="Lee J."/>
            <person name="Lipzen A."/>
            <person name="Pangilinan J."/>
            <person name="LaButti K."/>
            <person name="Hainaut M."/>
            <person name="Henrissat B."/>
            <person name="Grigoriev I.V."/>
            <person name="Spatafora J.W."/>
            <person name="Aime M.C."/>
        </authorList>
    </citation>
    <scope>NUCLEOTIDE SEQUENCE [LARGE SCALE GENOMIC DNA]</scope>
    <source>
        <strain evidence="3 4">MCA 3882</strain>
    </source>
</reference>
<dbReference type="SMART" id="SM01163">
    <property type="entry name" value="DUF1785"/>
    <property type="match status" value="1"/>
</dbReference>
<dbReference type="Gene3D" id="3.30.420.10">
    <property type="entry name" value="Ribonuclease H-like superfamily/Ribonuclease H"/>
    <property type="match status" value="1"/>
</dbReference>
<protein>
    <submittedName>
        <fullName evidence="3">Piwi-domain-containing protein</fullName>
    </submittedName>
</protein>
<dbReference type="FunCoup" id="A0A316VFH0">
    <property type="interactions" value="211"/>
</dbReference>
<dbReference type="EMBL" id="KZ819603">
    <property type="protein sequence ID" value="PWN36377.1"/>
    <property type="molecule type" value="Genomic_DNA"/>
</dbReference>
<dbReference type="InterPro" id="IPR036397">
    <property type="entry name" value="RNaseH_sf"/>
</dbReference>
<dbReference type="Gene3D" id="2.170.260.10">
    <property type="entry name" value="paz domain"/>
    <property type="match status" value="1"/>
</dbReference>
<dbReference type="Gene3D" id="3.40.50.2300">
    <property type="match status" value="1"/>
</dbReference>
<dbReference type="CDD" id="cd02846">
    <property type="entry name" value="PAZ_argonaute_like"/>
    <property type="match status" value="1"/>
</dbReference>
<accession>A0A316VFH0</accession>
<keyword evidence="4" id="KW-1185">Reference proteome</keyword>
<sequence length="960" mass="108990">MNRAEGFFVDPMQRAIRRNDRELQSYSSVCLLDAVQRPDNGGREGKPIAIVSNLFSTRFNPDLQITQLDIRFVKTKELGPDAEAVVGDFIEKRPIMLTMFKLALASVNELTKEQRNAIVYDGAKNAFTCTNFPFPPGQSFLEVDVPRFNGLKRDERLTMIIKRTTQFDINVIKDFLSAKPHFVQTAQKSTSESVGRFLQVFNIAFRMDALDRCISLKNEKFFEPSRAKDITQGGEVWCGFFQSVLPLRGGLFVNLDLAFSPFMTKGPFLEVAAKILDNSPKHHNNRAPMHPGRGGGYGHGFNAHQRNGGNGGDAIPRFNIQDLQKLRKALRNVKIGLSHRPQARAKSFRGFTGASAQAEKFMMNGKELSVAEYYLKKYNMSLRFPHLPCAILNKDSKFNTEKKEWVPLELCVILENAPIPPHKLSVQQVQRMLQVTRQTPEHRLKDTIKWRKEREYEKNETLQTWGIEVSPEPVQLQARKLSPPQVAYRDGNVDRLVNGTWNLRSTRFLRGGVELITPVILNFTKEDPRQCEHFTLKLFNKCRQYGMEISARNIRCMNIDTDQADLKANIQNAAKWAYEEGGKKCIPQLIICFMDYSSELYQNIKRISVFELFTSVPTQCLDVRKALYNERGEAQYMSNIAMKINDKLSGFNHFLPNPKDLPMIGQNTMMIGIDVRHPPSRLQHDSVVAAVATLNGQGTRLGSQISTQFNPNLGHQQETVLDGKGMFIGLLNSWKKFNGGHLPESIIVFRDGVSQSEYTQVKEFEVTQLKQACTDTNTANDDQPKITYVVATKKHHLRMFALDERDLCREDGSGNLPAGTVTDQVVTHPYIFEFYLQAHTGIGCCRPCKYTVLHDDVKFTSDSIQRVVNSICYSHQRATRSVSRPPLVMYAHLLAYKSMFLLYPDLASDSSSIGGSVRNMHLVGYSIDDLRKRLNKRNIIPDTPAYANVVDSFSEVPWFL</sequence>
<dbReference type="PANTHER" id="PTHR22891">
    <property type="entry name" value="EUKARYOTIC TRANSLATION INITIATION FACTOR 2C"/>
    <property type="match status" value="1"/>
</dbReference>